<dbReference type="InterPro" id="IPR041698">
    <property type="entry name" value="Methyltransf_25"/>
</dbReference>
<dbReference type="SUPFAM" id="SSF53335">
    <property type="entry name" value="S-adenosyl-L-methionine-dependent methyltransferases"/>
    <property type="match status" value="1"/>
</dbReference>
<feature type="non-terminal residue" evidence="5">
    <location>
        <position position="197"/>
    </location>
</feature>
<feature type="domain" description="Methyltransferase" evidence="4">
    <location>
        <begin position="1"/>
        <end position="87"/>
    </location>
</feature>
<dbReference type="Proteomes" id="UP000789405">
    <property type="component" value="Unassembled WGS sequence"/>
</dbReference>
<dbReference type="PANTHER" id="PTHR43591:SF24">
    <property type="entry name" value="2-METHOXY-6-POLYPRENYL-1,4-BENZOQUINOL METHYLASE, MITOCHONDRIAL"/>
    <property type="match status" value="1"/>
</dbReference>
<reference evidence="5" key="1">
    <citation type="submission" date="2021-06" db="EMBL/GenBank/DDBJ databases">
        <authorList>
            <person name="Kallberg Y."/>
            <person name="Tangrot J."/>
            <person name="Rosling A."/>
        </authorList>
    </citation>
    <scope>NUCLEOTIDE SEQUENCE</scope>
    <source>
        <strain evidence="5">MA453B</strain>
    </source>
</reference>
<evidence type="ECO:0000313" key="6">
    <source>
        <dbReference type="Proteomes" id="UP000789405"/>
    </source>
</evidence>
<protein>
    <submittedName>
        <fullName evidence="5">28551_t:CDS:1</fullName>
    </submittedName>
</protein>
<dbReference type="Gene3D" id="3.40.50.150">
    <property type="entry name" value="Vaccinia Virus protein VP39"/>
    <property type="match status" value="1"/>
</dbReference>
<dbReference type="PANTHER" id="PTHR43591">
    <property type="entry name" value="METHYLTRANSFERASE"/>
    <property type="match status" value="1"/>
</dbReference>
<keyword evidence="1" id="KW-0489">Methyltransferase</keyword>
<gene>
    <name evidence="5" type="ORF">DERYTH_LOCUS14844</name>
</gene>
<dbReference type="AlphaFoldDB" id="A0A9N9NFS2"/>
<dbReference type="EMBL" id="CAJVPY010011511">
    <property type="protein sequence ID" value="CAG8727610.1"/>
    <property type="molecule type" value="Genomic_DNA"/>
</dbReference>
<dbReference type="Pfam" id="PF13649">
    <property type="entry name" value="Methyltransf_25"/>
    <property type="match status" value="1"/>
</dbReference>
<comment type="caution">
    <text evidence="5">The sequence shown here is derived from an EMBL/GenBank/DDBJ whole genome shotgun (WGS) entry which is preliminary data.</text>
</comment>
<keyword evidence="6" id="KW-1185">Reference proteome</keyword>
<dbReference type="PROSITE" id="PS01184">
    <property type="entry name" value="UBIE_2"/>
    <property type="match status" value="1"/>
</dbReference>
<dbReference type="OrthoDB" id="2013972at2759"/>
<evidence type="ECO:0000256" key="3">
    <source>
        <dbReference type="ARBA" id="ARBA00022691"/>
    </source>
</evidence>
<evidence type="ECO:0000256" key="1">
    <source>
        <dbReference type="ARBA" id="ARBA00022603"/>
    </source>
</evidence>
<dbReference type="InterPro" id="IPR029063">
    <property type="entry name" value="SAM-dependent_MTases_sf"/>
</dbReference>
<evidence type="ECO:0000259" key="4">
    <source>
        <dbReference type="Pfam" id="PF13649"/>
    </source>
</evidence>
<dbReference type="InterPro" id="IPR023576">
    <property type="entry name" value="UbiE/COQ5_MeTrFase_CS"/>
</dbReference>
<dbReference type="CDD" id="cd02440">
    <property type="entry name" value="AdoMet_MTases"/>
    <property type="match status" value="1"/>
</dbReference>
<keyword evidence="3" id="KW-0949">S-adenosyl-L-methionine</keyword>
<dbReference type="GO" id="GO:0008168">
    <property type="term" value="F:methyltransferase activity"/>
    <property type="evidence" value="ECO:0007669"/>
    <property type="project" value="UniProtKB-KW"/>
</dbReference>
<organism evidence="5 6">
    <name type="scientific">Dentiscutata erythropus</name>
    <dbReference type="NCBI Taxonomy" id="1348616"/>
    <lineage>
        <taxon>Eukaryota</taxon>
        <taxon>Fungi</taxon>
        <taxon>Fungi incertae sedis</taxon>
        <taxon>Mucoromycota</taxon>
        <taxon>Glomeromycotina</taxon>
        <taxon>Glomeromycetes</taxon>
        <taxon>Diversisporales</taxon>
        <taxon>Gigasporaceae</taxon>
        <taxon>Dentiscutata</taxon>
    </lineage>
</organism>
<evidence type="ECO:0000256" key="2">
    <source>
        <dbReference type="ARBA" id="ARBA00022679"/>
    </source>
</evidence>
<keyword evidence="2" id="KW-0808">Transferase</keyword>
<name>A0A9N9NFS2_9GLOM</name>
<evidence type="ECO:0000313" key="5">
    <source>
        <dbReference type="EMBL" id="CAG8727610.1"/>
    </source>
</evidence>
<dbReference type="GO" id="GO:0032259">
    <property type="term" value="P:methylation"/>
    <property type="evidence" value="ECO:0007669"/>
    <property type="project" value="UniProtKB-KW"/>
</dbReference>
<sequence length="197" mass="22405">CGAGSWSFDMASTYPSINVVGLDISPYQPTQIKPDNFTFVKANVQERIPFDDNTFDFVFQRYLIGGHSKEKWPNVINEMVRVLKPGGFLELCEPSAMHDAGPTTQRLCNAELEIMERRGLDVNLLQNLEKYVQNQDNLENIEKELRRCHHGAKSNNTELSKVVITTTRVASAEYLETPMKHQYGVSASMHNSMAHKW</sequence>
<accession>A0A9N9NFS2</accession>
<proteinExistence type="predicted"/>